<keyword evidence="3" id="KW-1029">Fimbrium biogenesis</keyword>
<comment type="caution">
    <text evidence="10">The sequence shown here is derived from an EMBL/GenBank/DDBJ whole genome shotgun (WGS) entry which is preliminary data.</text>
</comment>
<evidence type="ECO:0000313" key="10">
    <source>
        <dbReference type="EMBL" id="TFY97031.1"/>
    </source>
</evidence>
<feature type="chain" id="PRO_5021447473" evidence="8">
    <location>
        <begin position="32"/>
        <end position="1237"/>
    </location>
</feature>
<dbReference type="InterPro" id="IPR008707">
    <property type="entry name" value="B-propeller_PilY1"/>
</dbReference>
<name>A0A4Z0BEB2_9BURK</name>
<feature type="domain" description="PilY1 beta-propeller" evidence="9">
    <location>
        <begin position="760"/>
        <end position="1095"/>
    </location>
</feature>
<comment type="similarity">
    <text evidence="2">Belongs to the PilY1 family.</text>
</comment>
<evidence type="ECO:0000259" key="9">
    <source>
        <dbReference type="Pfam" id="PF05567"/>
    </source>
</evidence>
<evidence type="ECO:0000256" key="1">
    <source>
        <dbReference type="ARBA" id="ARBA00004561"/>
    </source>
</evidence>
<evidence type="ECO:0000256" key="3">
    <source>
        <dbReference type="ARBA" id="ARBA00022558"/>
    </source>
</evidence>
<proteinExistence type="inferred from homology"/>
<keyword evidence="5" id="KW-0106">Calcium</keyword>
<dbReference type="AlphaFoldDB" id="A0A4Z0BEB2"/>
<evidence type="ECO:0000256" key="2">
    <source>
        <dbReference type="ARBA" id="ARBA00008387"/>
    </source>
</evidence>
<feature type="region of interest" description="Disordered" evidence="7">
    <location>
        <begin position="1194"/>
        <end position="1237"/>
    </location>
</feature>
<dbReference type="OrthoDB" id="7156875at2"/>
<evidence type="ECO:0000313" key="11">
    <source>
        <dbReference type="Proteomes" id="UP000297839"/>
    </source>
</evidence>
<evidence type="ECO:0000256" key="6">
    <source>
        <dbReference type="ARBA" id="ARBA00023263"/>
    </source>
</evidence>
<accession>A0A4Z0BEB2</accession>
<dbReference type="InterPro" id="IPR036465">
    <property type="entry name" value="vWFA_dom_sf"/>
</dbReference>
<feature type="region of interest" description="Disordered" evidence="7">
    <location>
        <begin position="426"/>
        <end position="447"/>
    </location>
</feature>
<evidence type="ECO:0000256" key="8">
    <source>
        <dbReference type="SAM" id="SignalP"/>
    </source>
</evidence>
<dbReference type="GO" id="GO:0009289">
    <property type="term" value="C:pilus"/>
    <property type="evidence" value="ECO:0007669"/>
    <property type="project" value="UniProtKB-SubCell"/>
</dbReference>
<feature type="compositionally biased region" description="Basic and acidic residues" evidence="7">
    <location>
        <begin position="1227"/>
        <end position="1237"/>
    </location>
</feature>
<dbReference type="InterPro" id="IPR011047">
    <property type="entry name" value="Quinoprotein_ADH-like_sf"/>
</dbReference>
<dbReference type="EMBL" id="SMLK01000009">
    <property type="protein sequence ID" value="TFY97031.1"/>
    <property type="molecule type" value="Genomic_DNA"/>
</dbReference>
<evidence type="ECO:0000256" key="7">
    <source>
        <dbReference type="SAM" id="MobiDB-lite"/>
    </source>
</evidence>
<dbReference type="SUPFAM" id="SSF53300">
    <property type="entry name" value="vWA-like"/>
    <property type="match status" value="1"/>
</dbReference>
<dbReference type="SUPFAM" id="SSF50998">
    <property type="entry name" value="Quinoprotein alcohol dehydrogenase-like"/>
    <property type="match status" value="1"/>
</dbReference>
<sequence>MTQLKNAYVRRGAALACGLMLSAGAQSPALAVSLANEPLFAGAAGAKPNLMFILDDSYSMAWEWMPEVSVYFGHRRYGRRASQCNGVAYNPKITYIPPYNADGTQASPASTSVFVPNPITQTTTPRAIAPVGAIPTSSPGPGPGTMDVTVTGAGGAAGSSGWFPDGTRVTVYQTGDASRFIAGDVFSWDANSGKLTIKLAEATIVGTGSLNPAVVALGEPAYDTYNVYIAKPTDSNYYEPLSFTYDAWGNLQYGDWPNSFAYQCSAYLGTEPGKSVFQTVQVGAGEAQNYANWYQYYRNRMSMMKSALSQAFVSINDSYRVGYSTISSDRAVEGKNFVDIRDFDTNQKKKFFNAFNAAVPMGDTPLRGALSKAGQYYANKAYQQTSDPIQYSCQRNYAILSTDGYWTYGGENQWGTPKYGPYDLDGKNVGDQDGSDPDKFPRPMADASKSADTLADVAAYYYKTDLRDESRGNCKGAIAGVDVCKNNVPQSDADSKLWGGAYGDKIVTQHMTTFTLGLGVNGRLKYKPDYETGAGDFGAILGDPAATPAIPPSKDWPAITSDNRPEQVDDLWHAAVNGRGKYFSAGDPAALVTSLRTALNAVKPPSTGAGASAATSSLEPVAGNNDIFLAQFTSGDWTGDVLDYKIDPKTGDIPATPAWSAKAQLDTLAPSSRNIFYASPKSKGLKPFQQGQLNSDGLLGNFSGFCAGGDKKAASGASSPEQCLGMNPSDQSLANDPANLIAYLRGDKTKPYYRTRKNILGDIVNASPLFIGQPPFRYPDDAYKTFAGKPRKAVVLAAANDGMLHAFDRGDGSELWAFIPTDALGRLYMLADNGYSANHKYFVDGSPQMGDIYVGGAWKTIVVGGLNGGGRSYYALDVTKPDQPQLLWEFTNPNLGLSFGNPIITKQADGRWVVAFSSGYNNVSPGDGNGHLFIVDANDGTLLQDIQTYTDTGVPAGNTTTPSGLARLSAWVDTEYDNHTMRFYGGDLNGNVWRFDTDGLVEPKNAALRMAVLTSPDGAPQPITTKPVLAEVRSAGALYPVVYFGTGQYLGAGDLSTTAVQSLYAIRDPMANTSYGEVRKSSRFVEQTLKDAKDTATNADIKLVSKKPVDWTKSDGWRIDFITSGERVFINPMIVLTTIYVATNIPSKDACVAGGTSFIYGFDIASGSSEGLAGFSNGNEMTMGMTALRLQSPDDGTTPGEIDIVSTMSGGGFKKKPAPSGKAPSGLKRDSWRQIVK</sequence>
<keyword evidence="6" id="KW-0281">Fimbrium</keyword>
<feature type="signal peptide" evidence="8">
    <location>
        <begin position="1"/>
        <end position="31"/>
    </location>
</feature>
<dbReference type="InterPro" id="IPR015943">
    <property type="entry name" value="WD40/YVTN_repeat-like_dom_sf"/>
</dbReference>
<reference evidence="10 11" key="1">
    <citation type="submission" date="2019-03" db="EMBL/GenBank/DDBJ databases">
        <title>Ramlibacter sp. 18x22-1, whole genome shotgun sequence.</title>
        <authorList>
            <person name="Zhang X."/>
            <person name="Feng G."/>
            <person name="Zhu H."/>
        </authorList>
    </citation>
    <scope>NUCLEOTIDE SEQUENCE [LARGE SCALE GENOMIC DNA]</scope>
    <source>
        <strain evidence="10 11">18x22-1</strain>
    </source>
</reference>
<comment type="subcellular location">
    <subcellularLocation>
        <location evidence="1">Fimbrium</location>
    </subcellularLocation>
</comment>
<dbReference type="RefSeq" id="WP_135251446.1">
    <property type="nucleotide sequence ID" value="NZ_SMLK01000009.1"/>
</dbReference>
<keyword evidence="8" id="KW-0732">Signal</keyword>
<dbReference type="Proteomes" id="UP000297839">
    <property type="component" value="Unassembled WGS sequence"/>
</dbReference>
<dbReference type="Pfam" id="PF05567">
    <property type="entry name" value="T4P_PilY1"/>
    <property type="match status" value="1"/>
</dbReference>
<gene>
    <name evidence="10" type="ORF">EZ216_19395</name>
</gene>
<dbReference type="Gene3D" id="3.40.50.410">
    <property type="entry name" value="von Willebrand factor, type A domain"/>
    <property type="match status" value="1"/>
</dbReference>
<organism evidence="10 11">
    <name type="scientific">Ramlibacter humi</name>
    <dbReference type="NCBI Taxonomy" id="2530451"/>
    <lineage>
        <taxon>Bacteria</taxon>
        <taxon>Pseudomonadati</taxon>
        <taxon>Pseudomonadota</taxon>
        <taxon>Betaproteobacteria</taxon>
        <taxon>Burkholderiales</taxon>
        <taxon>Comamonadaceae</taxon>
        <taxon>Ramlibacter</taxon>
    </lineage>
</organism>
<dbReference type="GO" id="GO:0046872">
    <property type="term" value="F:metal ion binding"/>
    <property type="evidence" value="ECO:0007669"/>
    <property type="project" value="UniProtKB-KW"/>
</dbReference>
<dbReference type="Gene3D" id="2.130.10.10">
    <property type="entry name" value="YVTN repeat-like/Quinoprotein amine dehydrogenase"/>
    <property type="match status" value="1"/>
</dbReference>
<evidence type="ECO:0000256" key="5">
    <source>
        <dbReference type="ARBA" id="ARBA00022837"/>
    </source>
</evidence>
<feature type="compositionally biased region" description="Basic and acidic residues" evidence="7">
    <location>
        <begin position="426"/>
        <end position="441"/>
    </location>
</feature>
<keyword evidence="4" id="KW-0479">Metal-binding</keyword>
<evidence type="ECO:0000256" key="4">
    <source>
        <dbReference type="ARBA" id="ARBA00022723"/>
    </source>
</evidence>
<keyword evidence="11" id="KW-1185">Reference proteome</keyword>
<protein>
    <submittedName>
        <fullName evidence="10">Pilus assembly protein PilY</fullName>
    </submittedName>
</protein>